<accession>A0ABM6RQB0</accession>
<gene>
    <name evidence="3" type="ORF">BXT84_05835</name>
</gene>
<proteinExistence type="inferred from homology"/>
<keyword evidence="4" id="KW-1185">Reference proteome</keyword>
<dbReference type="PANTHER" id="PTHR34297">
    <property type="entry name" value="HYPOTHETICAL CYTOSOLIC PROTEIN-RELATED"/>
    <property type="match status" value="1"/>
</dbReference>
<reference evidence="3 4" key="1">
    <citation type="journal article" date="2019" name="Sci. Rep.">
        <title>Sulfobacillus thermotolerans: new insights into resistance and metabolic capacities of acidophilic chemolithotrophs.</title>
        <authorList>
            <person name="Panyushkina A.E."/>
            <person name="Babenko V.V."/>
            <person name="Nikitina A.S."/>
            <person name="Selezneva O.V."/>
            <person name="Tsaplina I.A."/>
            <person name="Letarova M.A."/>
            <person name="Kostryukova E.S."/>
            <person name="Letarov A.V."/>
        </authorList>
    </citation>
    <scope>NUCLEOTIDE SEQUENCE [LARGE SCALE GENOMIC DNA]</scope>
    <source>
        <strain evidence="3 4">Kr1</strain>
    </source>
</reference>
<protein>
    <submittedName>
        <fullName evidence="3">Alkaline-shock protein</fullName>
    </submittedName>
</protein>
<evidence type="ECO:0000313" key="3">
    <source>
        <dbReference type="EMBL" id="AUW93523.1"/>
    </source>
</evidence>
<evidence type="ECO:0000256" key="1">
    <source>
        <dbReference type="ARBA" id="ARBA00005721"/>
    </source>
</evidence>
<dbReference type="Pfam" id="PF03780">
    <property type="entry name" value="Asp23"/>
    <property type="match status" value="1"/>
</dbReference>
<comment type="similarity">
    <text evidence="1">Belongs to the asp23 family.</text>
</comment>
<dbReference type="RefSeq" id="WP_369825238.1">
    <property type="nucleotide sequence ID" value="NZ_CP133983.1"/>
</dbReference>
<feature type="compositionally biased region" description="Basic and acidic residues" evidence="2">
    <location>
        <begin position="122"/>
        <end position="140"/>
    </location>
</feature>
<sequence>MMSEGTLLPVKTLPTVQIANEVIAVIAGIAASEVDGVAAMSGGLAGGLTEMLGKKTASRGVKIDVKENHVSLDLFVVVRYGAKIPEVASRIQDQVKEQVERMTGLTVSDVNIHVQGVSFATEPDHEWNNEQHSENPTDVT</sequence>
<feature type="region of interest" description="Disordered" evidence="2">
    <location>
        <begin position="121"/>
        <end position="140"/>
    </location>
</feature>
<name>A0ABM6RQB0_9FIRM</name>
<organism evidence="3 4">
    <name type="scientific">Sulfobacillus thermotolerans</name>
    <dbReference type="NCBI Taxonomy" id="338644"/>
    <lineage>
        <taxon>Bacteria</taxon>
        <taxon>Bacillati</taxon>
        <taxon>Bacillota</taxon>
        <taxon>Clostridia</taxon>
        <taxon>Eubacteriales</taxon>
        <taxon>Clostridiales Family XVII. Incertae Sedis</taxon>
        <taxon>Sulfobacillus</taxon>
    </lineage>
</organism>
<dbReference type="InterPro" id="IPR005531">
    <property type="entry name" value="Asp23"/>
</dbReference>
<evidence type="ECO:0000313" key="4">
    <source>
        <dbReference type="Proteomes" id="UP000325292"/>
    </source>
</evidence>
<dbReference type="Proteomes" id="UP000325292">
    <property type="component" value="Chromosome"/>
</dbReference>
<evidence type="ECO:0000256" key="2">
    <source>
        <dbReference type="SAM" id="MobiDB-lite"/>
    </source>
</evidence>
<dbReference type="EMBL" id="CP019454">
    <property type="protein sequence ID" value="AUW93523.1"/>
    <property type="molecule type" value="Genomic_DNA"/>
</dbReference>